<proteinExistence type="predicted"/>
<dbReference type="AlphaFoldDB" id="A0A7C1VWT5"/>
<gene>
    <name evidence="1" type="ORF">ENI35_03310</name>
</gene>
<reference evidence="1" key="1">
    <citation type="journal article" date="2020" name="mSystems">
        <title>Genome- and Community-Level Interaction Insights into Carbon Utilization and Element Cycling Functions of Hydrothermarchaeota in Hydrothermal Sediment.</title>
        <authorList>
            <person name="Zhou Z."/>
            <person name="Liu Y."/>
            <person name="Xu W."/>
            <person name="Pan J."/>
            <person name="Luo Z.H."/>
            <person name="Li M."/>
        </authorList>
    </citation>
    <scope>NUCLEOTIDE SEQUENCE [LARGE SCALE GENOMIC DNA]</scope>
    <source>
        <strain evidence="1">HyVt-389</strain>
    </source>
</reference>
<dbReference type="EMBL" id="DRIH01000109">
    <property type="protein sequence ID" value="HEC67826.1"/>
    <property type="molecule type" value="Genomic_DNA"/>
</dbReference>
<evidence type="ECO:0000313" key="1">
    <source>
        <dbReference type="EMBL" id="HEC67826.1"/>
    </source>
</evidence>
<comment type="caution">
    <text evidence="1">The sequence shown here is derived from an EMBL/GenBank/DDBJ whole genome shotgun (WGS) entry which is preliminary data.</text>
</comment>
<accession>A0A7C1VWT5</accession>
<sequence>MQAECLKGAKKIYSAKNKREAMKKFREWKRCWKNKAAKAVDCLEKDLEELLTFLSAPARPAGGDRQVWIVPLIIGQK</sequence>
<organism evidence="1">
    <name type="scientific">Desulfofervidus auxilii</name>
    <dbReference type="NCBI Taxonomy" id="1621989"/>
    <lineage>
        <taxon>Bacteria</taxon>
        <taxon>Pseudomonadati</taxon>
        <taxon>Thermodesulfobacteriota</taxon>
        <taxon>Candidatus Desulfofervidia</taxon>
        <taxon>Candidatus Desulfofervidales</taxon>
        <taxon>Candidatus Desulfofervidaceae</taxon>
        <taxon>Candidatus Desulfofervidus</taxon>
    </lineage>
</organism>
<dbReference type="Proteomes" id="UP000885738">
    <property type="component" value="Unassembled WGS sequence"/>
</dbReference>
<protein>
    <submittedName>
        <fullName evidence="1">Uncharacterized protein</fullName>
    </submittedName>
</protein>
<name>A0A7C1VWT5_DESA2</name>